<dbReference type="AlphaFoldDB" id="A0A1E3I0I5"/>
<name>A0A1E3I0I5_9TREE</name>
<dbReference type="EMBL" id="AWGJ01000003">
    <property type="protein sequence ID" value="ODN82114.1"/>
    <property type="molecule type" value="Genomic_DNA"/>
</dbReference>
<reference evidence="1 2" key="1">
    <citation type="submission" date="2016-06" db="EMBL/GenBank/DDBJ databases">
        <title>Evolution of pathogenesis and genome organization in the Tremellales.</title>
        <authorList>
            <person name="Cuomo C."/>
            <person name="Litvintseva A."/>
            <person name="Heitman J."/>
            <person name="Chen Y."/>
            <person name="Sun S."/>
            <person name="Springer D."/>
            <person name="Dromer F."/>
            <person name="Young S."/>
            <person name="Zeng Q."/>
            <person name="Chapman S."/>
            <person name="Gujja S."/>
            <person name="Saif S."/>
            <person name="Birren B."/>
        </authorList>
    </citation>
    <scope>NUCLEOTIDE SEQUENCE [LARGE SCALE GENOMIC DNA]</scope>
    <source>
        <strain evidence="1 2">CBS 6039</strain>
    </source>
</reference>
<evidence type="ECO:0000313" key="1">
    <source>
        <dbReference type="EMBL" id="ODN82114.1"/>
    </source>
</evidence>
<organism evidence="1 2">
    <name type="scientific">Cryptococcus amylolentus CBS 6039</name>
    <dbReference type="NCBI Taxonomy" id="1295533"/>
    <lineage>
        <taxon>Eukaryota</taxon>
        <taxon>Fungi</taxon>
        <taxon>Dikarya</taxon>
        <taxon>Basidiomycota</taxon>
        <taxon>Agaricomycotina</taxon>
        <taxon>Tremellomycetes</taxon>
        <taxon>Tremellales</taxon>
        <taxon>Cryptococcaceae</taxon>
        <taxon>Cryptococcus</taxon>
    </lineage>
</organism>
<proteinExistence type="predicted"/>
<comment type="caution">
    <text evidence="1">The sequence shown here is derived from an EMBL/GenBank/DDBJ whole genome shotgun (WGS) entry which is preliminary data.</text>
</comment>
<sequence length="155" mass="16212">MAGDTKWIASSCASRAADTMLYKGWKIGQTAFSSQPTAPELTPTWPTPLRISTSLSLAKDPAQYLTPSFYSTSMSPQGVQGAYPGVQNVIEPSEPAETYVKSTGPPRDVIEGKEGVIEGSELAPLGEDKIASDPGLVTAATAMAKKAYSAVAGEQ</sequence>
<dbReference type="OrthoDB" id="2581931at2759"/>
<accession>A0A1E3I0I5</accession>
<evidence type="ECO:0000313" key="2">
    <source>
        <dbReference type="Proteomes" id="UP000094065"/>
    </source>
</evidence>
<gene>
    <name evidence="1" type="ORF">L202_02422</name>
</gene>
<dbReference type="GeneID" id="30153731"/>
<keyword evidence="2" id="KW-1185">Reference proteome</keyword>
<dbReference type="Proteomes" id="UP000094065">
    <property type="component" value="Unassembled WGS sequence"/>
</dbReference>
<protein>
    <submittedName>
        <fullName evidence="1">Uncharacterized protein</fullName>
    </submittedName>
</protein>
<dbReference type="RefSeq" id="XP_018996433.1">
    <property type="nucleotide sequence ID" value="XM_019136030.1"/>
</dbReference>